<feature type="non-terminal residue" evidence="1">
    <location>
        <position position="23"/>
    </location>
</feature>
<dbReference type="EMBL" id="AZMM01018514">
    <property type="protein sequence ID" value="ETJ19459.1"/>
    <property type="molecule type" value="Genomic_DNA"/>
</dbReference>
<organism evidence="1">
    <name type="scientific">human gut metagenome</name>
    <dbReference type="NCBI Taxonomy" id="408170"/>
    <lineage>
        <taxon>unclassified sequences</taxon>
        <taxon>metagenomes</taxon>
        <taxon>organismal metagenomes</taxon>
    </lineage>
</organism>
<gene>
    <name evidence="1" type="ORF">Q604_UNBC18514G0001</name>
</gene>
<accession>W1WSM9</accession>
<comment type="caution">
    <text evidence="1">The sequence shown here is derived from an EMBL/GenBank/DDBJ whole genome shotgun (WGS) entry which is preliminary data.</text>
</comment>
<dbReference type="AlphaFoldDB" id="W1WSM9"/>
<sequence length="23" mass="2696">MVKNLNELNKFIAKYSSQEGRLL</sequence>
<evidence type="ECO:0000313" key="1">
    <source>
        <dbReference type="EMBL" id="ETJ19459.1"/>
    </source>
</evidence>
<protein>
    <submittedName>
        <fullName evidence="1">Uncharacterized protein</fullName>
    </submittedName>
</protein>
<name>W1WSM9_9ZZZZ</name>
<reference evidence="1" key="1">
    <citation type="submission" date="2013-12" db="EMBL/GenBank/DDBJ databases">
        <title>A Varibaculum cambriense genome reconstructed from a premature infant gut community with otherwise low bacterial novelty that shifts toward anaerobic metabolism during the third week of life.</title>
        <authorList>
            <person name="Brown C.T."/>
            <person name="Sharon I."/>
            <person name="Thomas B.C."/>
            <person name="Castelle C.J."/>
            <person name="Morowitz M.J."/>
            <person name="Banfield J.F."/>
        </authorList>
    </citation>
    <scope>NUCLEOTIDE SEQUENCE</scope>
</reference>
<proteinExistence type="predicted"/>